<dbReference type="STRING" id="1399860.A0A2C5Y1X6"/>
<evidence type="ECO:0000313" key="2">
    <source>
        <dbReference type="EMBL" id="PHH61653.1"/>
    </source>
</evidence>
<reference evidence="2 3" key="1">
    <citation type="submission" date="2017-06" db="EMBL/GenBank/DDBJ databases">
        <title>Ant-infecting Ophiocordyceps genomes reveal a high diversity of potential behavioral manipulation genes and a possible major role for enterotoxins.</title>
        <authorList>
            <person name="De Bekker C."/>
            <person name="Evans H.C."/>
            <person name="Brachmann A."/>
            <person name="Hughes D.P."/>
        </authorList>
    </citation>
    <scope>NUCLEOTIDE SEQUENCE [LARGE SCALE GENOMIC DNA]</scope>
    <source>
        <strain evidence="2 3">Map64</strain>
    </source>
</reference>
<dbReference type="SUPFAM" id="SSF160369">
    <property type="entry name" value="Ribosomal protein L10-like"/>
    <property type="match status" value="1"/>
</dbReference>
<dbReference type="EMBL" id="NJET01000096">
    <property type="protein sequence ID" value="PHH61653.1"/>
    <property type="molecule type" value="Genomic_DNA"/>
</dbReference>
<sequence>MAVRNSAQAARTCLRQLKLDQEHTTYWSRLRSCRGFSTSHTRHAIAAAATQQLAADFVPSTKPPSARPVEPRKSQMIRTYTSLLRTTPLMLFFQHSSITALEWNAIRRELKKAMAMVPPITVAGSSQPVDISPQVLLQVLRTNMFSVALKIIELYDAKVAAAKLTTPRTIHGPVVHDLSQVAYDTIKNAEIAPDSAYSQLAPLMVGPVAALTMPAVSPAHLAAALSILSPVPGKFPAPTRKKNPGYWDPNCHDGLSKLLLIGGRIEGKIFEQSGVGWVGSITGGMDGLHAQLVGILQGAGLSVTAALEGGSKSLWLALEGRKSQLEEQSKEEEDKPTEAS</sequence>
<dbReference type="InterPro" id="IPR047865">
    <property type="entry name" value="Ribosomal_uL10_bac_type"/>
</dbReference>
<organism evidence="2 3">
    <name type="scientific">Ophiocordyceps australis</name>
    <dbReference type="NCBI Taxonomy" id="1399860"/>
    <lineage>
        <taxon>Eukaryota</taxon>
        <taxon>Fungi</taxon>
        <taxon>Dikarya</taxon>
        <taxon>Ascomycota</taxon>
        <taxon>Pezizomycotina</taxon>
        <taxon>Sordariomycetes</taxon>
        <taxon>Hypocreomycetidae</taxon>
        <taxon>Hypocreales</taxon>
        <taxon>Ophiocordycipitaceae</taxon>
        <taxon>Ophiocordyceps</taxon>
    </lineage>
</organism>
<evidence type="ECO:0000313" key="3">
    <source>
        <dbReference type="Proteomes" id="UP000226192"/>
    </source>
</evidence>
<evidence type="ECO:0000256" key="1">
    <source>
        <dbReference type="ARBA" id="ARBA00008889"/>
    </source>
</evidence>
<dbReference type="InterPro" id="IPR043141">
    <property type="entry name" value="Ribosomal_uL10-like_sf"/>
</dbReference>
<dbReference type="OrthoDB" id="360689at2759"/>
<evidence type="ECO:0008006" key="4">
    <source>
        <dbReference type="Google" id="ProtNLM"/>
    </source>
</evidence>
<dbReference type="PANTHER" id="PTHR11560">
    <property type="entry name" value="39S RIBOSOMAL PROTEIN L10, MITOCHONDRIAL"/>
    <property type="match status" value="1"/>
</dbReference>
<accession>A0A2C5Y1X6</accession>
<comment type="similarity">
    <text evidence="1">Belongs to the universal ribosomal protein uL10 family.</text>
</comment>
<comment type="caution">
    <text evidence="2">The sequence shown here is derived from an EMBL/GenBank/DDBJ whole genome shotgun (WGS) entry which is preliminary data.</text>
</comment>
<keyword evidence="3" id="KW-1185">Reference proteome</keyword>
<dbReference type="Proteomes" id="UP000226192">
    <property type="component" value="Unassembled WGS sequence"/>
</dbReference>
<dbReference type="Gene3D" id="3.30.70.1730">
    <property type="match status" value="1"/>
</dbReference>
<protein>
    <recommendedName>
        <fullName evidence="4">Ribosomal protein YmL11, mitochondrial</fullName>
    </recommendedName>
</protein>
<gene>
    <name evidence="2" type="ORF">CDD81_8064</name>
</gene>
<name>A0A2C5Y1X6_9HYPO</name>
<dbReference type="AlphaFoldDB" id="A0A2C5Y1X6"/>
<proteinExistence type="inferred from homology"/>